<dbReference type="Proteomes" id="UP001305414">
    <property type="component" value="Unassembled WGS sequence"/>
</dbReference>
<dbReference type="AlphaFoldDB" id="A0AAN7UMH8"/>
<dbReference type="EMBL" id="JAWHQM010000054">
    <property type="protein sequence ID" value="KAK5635550.1"/>
    <property type="molecule type" value="Genomic_DNA"/>
</dbReference>
<evidence type="ECO:0000313" key="1">
    <source>
        <dbReference type="EMBL" id="KAK5635550.1"/>
    </source>
</evidence>
<comment type="caution">
    <text evidence="1">The sequence shown here is derived from an EMBL/GenBank/DDBJ whole genome shotgun (WGS) entry which is preliminary data.</text>
</comment>
<name>A0AAN7UMH8_9PEZI</name>
<protein>
    <submittedName>
        <fullName evidence="1">Uncharacterized protein</fullName>
    </submittedName>
</protein>
<reference evidence="1 2" key="1">
    <citation type="submission" date="2023-10" db="EMBL/GenBank/DDBJ databases">
        <title>Draft genome sequence of Xylaria bambusicola isolate GMP-LS, the root and basal stem rot pathogen of sugarcane in Indonesia.</title>
        <authorList>
            <person name="Selvaraj P."/>
            <person name="Muralishankar V."/>
            <person name="Muruganantham S."/>
            <person name="Sp S."/>
            <person name="Haryani S."/>
            <person name="Lau K.J.X."/>
            <person name="Naqvi N.I."/>
        </authorList>
    </citation>
    <scope>NUCLEOTIDE SEQUENCE [LARGE SCALE GENOMIC DNA]</scope>
    <source>
        <strain evidence="1">GMP-LS</strain>
    </source>
</reference>
<proteinExistence type="predicted"/>
<gene>
    <name evidence="1" type="ORF">RRF57_011262</name>
</gene>
<organism evidence="1 2">
    <name type="scientific">Xylaria bambusicola</name>
    <dbReference type="NCBI Taxonomy" id="326684"/>
    <lineage>
        <taxon>Eukaryota</taxon>
        <taxon>Fungi</taxon>
        <taxon>Dikarya</taxon>
        <taxon>Ascomycota</taxon>
        <taxon>Pezizomycotina</taxon>
        <taxon>Sordariomycetes</taxon>
        <taxon>Xylariomycetidae</taxon>
        <taxon>Xylariales</taxon>
        <taxon>Xylariaceae</taxon>
        <taxon>Xylaria</taxon>
    </lineage>
</organism>
<keyword evidence="2" id="KW-1185">Reference proteome</keyword>
<evidence type="ECO:0000313" key="2">
    <source>
        <dbReference type="Proteomes" id="UP001305414"/>
    </source>
</evidence>
<accession>A0AAN7UMH8</accession>
<sequence>MTFMCRTLAHAPVKGLRAADVTHQRIDIEIEGLVALAASQSPADDGGNVAIPHIPAPGDATVVIQYLTETPIFPLQLLQPR</sequence>